<dbReference type="SUPFAM" id="SSF46966">
    <property type="entry name" value="Spectrin repeat"/>
    <property type="match status" value="1"/>
</dbReference>
<evidence type="ECO:0000313" key="1">
    <source>
        <dbReference type="EMBL" id="KAK5968070.1"/>
    </source>
</evidence>
<reference evidence="1 2" key="1">
    <citation type="submission" date="2019-10" db="EMBL/GenBank/DDBJ databases">
        <title>Assembly and Annotation for the nematode Trichostrongylus colubriformis.</title>
        <authorList>
            <person name="Martin J."/>
        </authorList>
    </citation>
    <scope>NUCLEOTIDE SEQUENCE [LARGE SCALE GENOMIC DNA]</scope>
    <source>
        <strain evidence="1">G859</strain>
        <tissue evidence="1">Whole worm</tissue>
    </source>
</reference>
<dbReference type="Proteomes" id="UP001331761">
    <property type="component" value="Unassembled WGS sequence"/>
</dbReference>
<keyword evidence="2" id="KW-1185">Reference proteome</keyword>
<organism evidence="1 2">
    <name type="scientific">Trichostrongylus colubriformis</name>
    <name type="common">Black scour worm</name>
    <dbReference type="NCBI Taxonomy" id="6319"/>
    <lineage>
        <taxon>Eukaryota</taxon>
        <taxon>Metazoa</taxon>
        <taxon>Ecdysozoa</taxon>
        <taxon>Nematoda</taxon>
        <taxon>Chromadorea</taxon>
        <taxon>Rhabditida</taxon>
        <taxon>Rhabditina</taxon>
        <taxon>Rhabditomorpha</taxon>
        <taxon>Strongyloidea</taxon>
        <taxon>Trichostrongylidae</taxon>
        <taxon>Trichostrongylus</taxon>
    </lineage>
</organism>
<sequence>MSDPQSYFSYGYQTADYIMAKLDHIIHKIQQLEEKLDALMDALLIMHSTAKKRKPSPVHAPEVSATMARCEALVRKMESHIQTYQDLKTQVEMVLHQQPAKR</sequence>
<protein>
    <submittedName>
        <fullName evidence="1">Uncharacterized protein</fullName>
    </submittedName>
</protein>
<name>A0AAN8EW84_TRICO</name>
<comment type="caution">
    <text evidence="1">The sequence shown here is derived from an EMBL/GenBank/DDBJ whole genome shotgun (WGS) entry which is preliminary data.</text>
</comment>
<accession>A0AAN8EW84</accession>
<evidence type="ECO:0000313" key="2">
    <source>
        <dbReference type="Proteomes" id="UP001331761"/>
    </source>
</evidence>
<dbReference type="EMBL" id="WIXE01021781">
    <property type="protein sequence ID" value="KAK5968070.1"/>
    <property type="molecule type" value="Genomic_DNA"/>
</dbReference>
<gene>
    <name evidence="1" type="ORF">GCK32_007501</name>
</gene>
<proteinExistence type="predicted"/>
<dbReference type="AlphaFoldDB" id="A0AAN8EW84"/>